<sequence length="528" mass="62404">MGGDQEKQLNKNGRIYELMQRNSQTTIPFYLSNYNYGFIWNNPSIGKAIFGLNRKLWIANQSDYIDYIVTIGDSPKEILKNYTDMVGHTPKIDPKLLNLWQSKLRYRTTTEVEEVAKKYFLKQIPLSVIVIDYYHWVYDGDFNFDMDYWKEIDKVAARLNKKDIQFMVSVWPTVHKNSNNYKYFKDNQLLIKSYFDKENLVFNGLSVLDYTNRKTRKYISHLLYENYMKKNIYMFWADQAEPEMDNYVHRNYEICYGNFEKYANKYPYYYLKTFYELYKKSDLSFPILIRSAWFGSQKIGALAWSGDIDSSFDSLKRQIQIAISMGISGIPWCTSDIGGFHSGDSTTDKFKELLVRWFQYAVFSPILRMHGDRQPHKERLSNFGGGLKTSGSDNEIWSFGEKVEKILTKYTFLRKQLNEYIVDAYEETRLTGVPIIRSLFIDFPEDKEAWEETYQYMFGSDLLIAPITEYKLKEKIVYLPKGNKWVNLFTKEVFGGGKKIKINVNIENIPVFYKEGSKYSKIFETINE</sequence>
<gene>
    <name evidence="5" type="ORF">CYJ27_06060</name>
</gene>
<dbReference type="AlphaFoldDB" id="A0A2I1K6J1"/>
<comment type="caution">
    <text evidence="5">The sequence shown here is derived from an EMBL/GenBank/DDBJ whole genome shotgun (WGS) entry which is preliminary data.</text>
</comment>
<organism evidence="5 6">
    <name type="scientific">Aerococcus christensenii</name>
    <dbReference type="NCBI Taxonomy" id="87541"/>
    <lineage>
        <taxon>Bacteria</taxon>
        <taxon>Bacillati</taxon>
        <taxon>Bacillota</taxon>
        <taxon>Bacilli</taxon>
        <taxon>Lactobacillales</taxon>
        <taxon>Aerococcaceae</taxon>
        <taxon>Aerococcus</taxon>
    </lineage>
</organism>
<keyword evidence="2 5" id="KW-0378">Hydrolase</keyword>
<dbReference type="Pfam" id="PF21365">
    <property type="entry name" value="Glyco_hydro_31_3rd"/>
    <property type="match status" value="1"/>
</dbReference>
<dbReference type="PANTHER" id="PTHR43863">
    <property type="entry name" value="HYDROLASE, PUTATIVE (AFU_ORTHOLOGUE AFUA_1G03140)-RELATED"/>
    <property type="match status" value="1"/>
</dbReference>
<protein>
    <submittedName>
        <fullName evidence="5">Glycosyl hydrolase family 31</fullName>
    </submittedName>
</protein>
<keyword evidence="6" id="KW-1185">Reference proteome</keyword>
<dbReference type="InterPro" id="IPR017853">
    <property type="entry name" value="GH"/>
</dbReference>
<dbReference type="Gene3D" id="2.60.40.1180">
    <property type="entry name" value="Golgi alpha-mannosidase II"/>
    <property type="match status" value="1"/>
</dbReference>
<dbReference type="SUPFAM" id="SSF74650">
    <property type="entry name" value="Galactose mutarotase-like"/>
    <property type="match status" value="1"/>
</dbReference>
<comment type="similarity">
    <text evidence="1 2">Belongs to the glycosyl hydrolase 31 family.</text>
</comment>
<feature type="domain" description="Glycosyl hydrolase family 31 C-terminal" evidence="4">
    <location>
        <begin position="432"/>
        <end position="517"/>
    </location>
</feature>
<accession>A0A2I1K6J1</accession>
<name>A0A2I1K6J1_9LACT</name>
<dbReference type="InterPro" id="IPR000322">
    <property type="entry name" value="Glyco_hydro_31_TIM"/>
</dbReference>
<dbReference type="Gene3D" id="3.20.20.80">
    <property type="entry name" value="Glycosidases"/>
    <property type="match status" value="1"/>
</dbReference>
<dbReference type="EMBL" id="PKGZ01000004">
    <property type="protein sequence ID" value="PKY91259.1"/>
    <property type="molecule type" value="Genomic_DNA"/>
</dbReference>
<evidence type="ECO:0000313" key="5">
    <source>
        <dbReference type="EMBL" id="PKY91259.1"/>
    </source>
</evidence>
<proteinExistence type="inferred from homology"/>
<keyword evidence="2" id="KW-0326">Glycosidase</keyword>
<dbReference type="RefSeq" id="WP_101660499.1">
    <property type="nucleotide sequence ID" value="NZ_PKGZ01000004.1"/>
</dbReference>
<dbReference type="GO" id="GO:0004553">
    <property type="term" value="F:hydrolase activity, hydrolyzing O-glycosyl compounds"/>
    <property type="evidence" value="ECO:0007669"/>
    <property type="project" value="InterPro"/>
</dbReference>
<feature type="domain" description="Glycoside hydrolase family 31 TIM barrel" evidence="3">
    <location>
        <begin position="97"/>
        <end position="422"/>
    </location>
</feature>
<dbReference type="GO" id="GO:0030246">
    <property type="term" value="F:carbohydrate binding"/>
    <property type="evidence" value="ECO:0007669"/>
    <property type="project" value="InterPro"/>
</dbReference>
<reference evidence="5 6" key="1">
    <citation type="submission" date="2017-12" db="EMBL/GenBank/DDBJ databases">
        <title>Phylogenetic diversity of female urinary microbiome.</title>
        <authorList>
            <person name="Thomas-White K."/>
            <person name="Wolfe A.J."/>
        </authorList>
    </citation>
    <scope>NUCLEOTIDE SEQUENCE [LARGE SCALE GENOMIC DNA]</scope>
    <source>
        <strain evidence="5 6">UMB0844</strain>
    </source>
</reference>
<evidence type="ECO:0000259" key="4">
    <source>
        <dbReference type="Pfam" id="PF21365"/>
    </source>
</evidence>
<dbReference type="PANTHER" id="PTHR43863:SF2">
    <property type="entry name" value="MALTASE-GLUCOAMYLASE"/>
    <property type="match status" value="1"/>
</dbReference>
<dbReference type="Pfam" id="PF01055">
    <property type="entry name" value="Glyco_hydro_31_2nd"/>
    <property type="match status" value="1"/>
</dbReference>
<dbReference type="CDD" id="cd14752">
    <property type="entry name" value="GH31_N"/>
    <property type="match status" value="1"/>
</dbReference>
<dbReference type="InterPro" id="IPR051816">
    <property type="entry name" value="Glycosyl_Hydrolase_31"/>
</dbReference>
<dbReference type="Proteomes" id="UP000234775">
    <property type="component" value="Unassembled WGS sequence"/>
</dbReference>
<evidence type="ECO:0000256" key="2">
    <source>
        <dbReference type="RuleBase" id="RU361185"/>
    </source>
</evidence>
<evidence type="ECO:0000256" key="1">
    <source>
        <dbReference type="ARBA" id="ARBA00007806"/>
    </source>
</evidence>
<dbReference type="InterPro" id="IPR011013">
    <property type="entry name" value="Gal_mutarotase_sf_dom"/>
</dbReference>
<dbReference type="GO" id="GO:0005975">
    <property type="term" value="P:carbohydrate metabolic process"/>
    <property type="evidence" value="ECO:0007669"/>
    <property type="project" value="InterPro"/>
</dbReference>
<dbReference type="InterPro" id="IPR013780">
    <property type="entry name" value="Glyco_hydro_b"/>
</dbReference>
<evidence type="ECO:0000313" key="6">
    <source>
        <dbReference type="Proteomes" id="UP000234775"/>
    </source>
</evidence>
<dbReference type="InterPro" id="IPR048395">
    <property type="entry name" value="Glyco_hydro_31_C"/>
</dbReference>
<dbReference type="SUPFAM" id="SSF51011">
    <property type="entry name" value="Glycosyl hydrolase domain"/>
    <property type="match status" value="1"/>
</dbReference>
<dbReference type="SUPFAM" id="SSF51445">
    <property type="entry name" value="(Trans)glycosidases"/>
    <property type="match status" value="1"/>
</dbReference>
<evidence type="ECO:0000259" key="3">
    <source>
        <dbReference type="Pfam" id="PF01055"/>
    </source>
</evidence>
<dbReference type="Gene3D" id="2.60.40.1760">
    <property type="entry name" value="glycosyl hydrolase (family 31)"/>
    <property type="match status" value="1"/>
</dbReference>